<dbReference type="NCBIfam" id="TIGR01131">
    <property type="entry name" value="ATP_synt_6_or_A"/>
    <property type="match status" value="1"/>
</dbReference>
<sequence length="314" mass="34945">MAGESQTATSYIQHHLQNLAYGKLPAGYTRTDGTVLNESTWTIAHSPKEAADMGFWAIHLDSMFWSIGLGMLFCWLFYRAARKASTGVPTGFQSFVELIVGFIDSTVKDVFLHRNKMVAPMALTIFVWVFLMNLMDLVPVDWLPLAFAHGTSALTGADPHHVYFKVVPTTDLNITLGMALAVFALMIFFSVKEKGLLGFVKELTLHPFHTGKWFIDIFLIPFNFLLEAVALIAKPISLGLRLFGNLYAGEMIFILIAIVFGVGVLGFIGAGFLQMGWAIFHILVITLQAFVFMVLTTVYMGMAHDVEDEHKTDH</sequence>
<feature type="transmembrane region" description="Helical" evidence="11">
    <location>
        <begin position="252"/>
        <end position="273"/>
    </location>
</feature>
<evidence type="ECO:0000256" key="8">
    <source>
        <dbReference type="ARBA" id="ARBA00023065"/>
    </source>
</evidence>
<feature type="transmembrane region" description="Helical" evidence="11">
    <location>
        <begin position="172"/>
        <end position="192"/>
    </location>
</feature>
<dbReference type="Pfam" id="PF00119">
    <property type="entry name" value="ATP-synt_A"/>
    <property type="match status" value="1"/>
</dbReference>
<evidence type="ECO:0000256" key="9">
    <source>
        <dbReference type="ARBA" id="ARBA00023136"/>
    </source>
</evidence>
<evidence type="ECO:0000256" key="3">
    <source>
        <dbReference type="ARBA" id="ARBA00022448"/>
    </source>
</evidence>
<dbReference type="SUPFAM" id="SSF81336">
    <property type="entry name" value="F1F0 ATP synthase subunit A"/>
    <property type="match status" value="1"/>
</dbReference>
<dbReference type="NCBIfam" id="NF004477">
    <property type="entry name" value="PRK05815.1-1"/>
    <property type="match status" value="1"/>
</dbReference>
<dbReference type="Gene3D" id="1.20.120.220">
    <property type="entry name" value="ATP synthase, F0 complex, subunit A"/>
    <property type="match status" value="1"/>
</dbReference>
<evidence type="ECO:0000256" key="1">
    <source>
        <dbReference type="ARBA" id="ARBA00004141"/>
    </source>
</evidence>
<comment type="function">
    <text evidence="11 12">Key component of the proton channel; it plays a direct role in the translocation of protons across the membrane.</text>
</comment>
<keyword evidence="6 11" id="KW-0375">Hydrogen ion transport</keyword>
<dbReference type="InterPro" id="IPR000568">
    <property type="entry name" value="ATP_synth_F0_asu"/>
</dbReference>
<dbReference type="PANTHER" id="PTHR42823:SF3">
    <property type="entry name" value="ATP SYNTHASE SUBUNIT A, CHLOROPLASTIC"/>
    <property type="match status" value="1"/>
</dbReference>
<evidence type="ECO:0000256" key="6">
    <source>
        <dbReference type="ARBA" id="ARBA00022781"/>
    </source>
</evidence>
<keyword evidence="11" id="KW-1003">Cell membrane</keyword>
<dbReference type="PROSITE" id="PS00449">
    <property type="entry name" value="ATPASE_A"/>
    <property type="match status" value="1"/>
</dbReference>
<dbReference type="HAMAP" id="MF_01393">
    <property type="entry name" value="ATP_synth_a_bact"/>
    <property type="match status" value="1"/>
</dbReference>
<keyword evidence="7 11" id="KW-1133">Transmembrane helix</keyword>
<feature type="transmembrane region" description="Helical" evidence="11">
    <location>
        <begin position="213"/>
        <end position="232"/>
    </location>
</feature>
<reference evidence="13 14" key="1">
    <citation type="submission" date="2023-04" db="EMBL/GenBank/DDBJ databases">
        <title>Marinobulbifer ophiurae gen. nov., sp. Nov., isolate from tissue of brittle star Ophioplocus japonicus.</title>
        <authorList>
            <person name="Kawano K."/>
            <person name="Sawayama S."/>
            <person name="Nakagawa S."/>
        </authorList>
    </citation>
    <scope>NUCLEOTIDE SEQUENCE [LARGE SCALE GENOMIC DNA]</scope>
    <source>
        <strain evidence="13 14">NKW57</strain>
    </source>
</reference>
<dbReference type="EMBL" id="BSYJ01000001">
    <property type="protein sequence ID" value="GMG86058.1"/>
    <property type="molecule type" value="Genomic_DNA"/>
</dbReference>
<keyword evidence="5 11" id="KW-0812">Transmembrane</keyword>
<comment type="similarity">
    <text evidence="2 11 12">Belongs to the ATPase A chain family.</text>
</comment>
<proteinExistence type="inferred from homology"/>
<evidence type="ECO:0000256" key="2">
    <source>
        <dbReference type="ARBA" id="ARBA00006810"/>
    </source>
</evidence>
<evidence type="ECO:0000256" key="4">
    <source>
        <dbReference type="ARBA" id="ARBA00022547"/>
    </source>
</evidence>
<name>A0ABQ6LVD1_9GAMM</name>
<evidence type="ECO:0000256" key="7">
    <source>
        <dbReference type="ARBA" id="ARBA00022989"/>
    </source>
</evidence>
<evidence type="ECO:0000256" key="5">
    <source>
        <dbReference type="ARBA" id="ARBA00022692"/>
    </source>
</evidence>
<gene>
    <name evidence="11 13" type="primary">atpB</name>
    <name evidence="13" type="ORF">MNKW57_03790</name>
</gene>
<keyword evidence="9 11" id="KW-0472">Membrane</keyword>
<comment type="subcellular location">
    <subcellularLocation>
        <location evidence="11 12">Cell membrane</location>
        <topology evidence="11 12">Multi-pass membrane protein</topology>
    </subcellularLocation>
    <subcellularLocation>
        <location evidence="1">Membrane</location>
        <topology evidence="1">Multi-pass membrane protein</topology>
    </subcellularLocation>
</comment>
<keyword evidence="4 11" id="KW-0138">CF(0)</keyword>
<comment type="caution">
    <text evidence="13">The sequence shown here is derived from an EMBL/GenBank/DDBJ whole genome shotgun (WGS) entry which is preliminary data.</text>
</comment>
<dbReference type="CDD" id="cd00310">
    <property type="entry name" value="ATP-synt_Fo_a_6"/>
    <property type="match status" value="1"/>
</dbReference>
<dbReference type="RefSeq" id="WP_285762572.1">
    <property type="nucleotide sequence ID" value="NZ_BSYJ01000001.1"/>
</dbReference>
<evidence type="ECO:0000256" key="10">
    <source>
        <dbReference type="ARBA" id="ARBA00023310"/>
    </source>
</evidence>
<dbReference type="InterPro" id="IPR045082">
    <property type="entry name" value="ATP_syn_F0_a_bact/chloroplast"/>
</dbReference>
<organism evidence="13 14">
    <name type="scientific">Biformimicrobium ophioploci</name>
    <dbReference type="NCBI Taxonomy" id="3036711"/>
    <lineage>
        <taxon>Bacteria</taxon>
        <taxon>Pseudomonadati</taxon>
        <taxon>Pseudomonadota</taxon>
        <taxon>Gammaproteobacteria</taxon>
        <taxon>Cellvibrionales</taxon>
        <taxon>Microbulbiferaceae</taxon>
        <taxon>Biformimicrobium</taxon>
    </lineage>
</organism>
<dbReference type="InterPro" id="IPR035908">
    <property type="entry name" value="F0_ATP_A_sf"/>
</dbReference>
<dbReference type="InterPro" id="IPR023011">
    <property type="entry name" value="ATP_synth_F0_asu_AS"/>
</dbReference>
<keyword evidence="14" id="KW-1185">Reference proteome</keyword>
<evidence type="ECO:0000313" key="13">
    <source>
        <dbReference type="EMBL" id="GMG86058.1"/>
    </source>
</evidence>
<evidence type="ECO:0000256" key="12">
    <source>
        <dbReference type="RuleBase" id="RU000483"/>
    </source>
</evidence>
<dbReference type="Proteomes" id="UP001224392">
    <property type="component" value="Unassembled WGS sequence"/>
</dbReference>
<feature type="transmembrane region" description="Helical" evidence="11">
    <location>
        <begin position="280"/>
        <end position="302"/>
    </location>
</feature>
<dbReference type="PANTHER" id="PTHR42823">
    <property type="entry name" value="ATP SYNTHASE SUBUNIT A, CHLOROPLASTIC"/>
    <property type="match status" value="1"/>
</dbReference>
<evidence type="ECO:0000256" key="11">
    <source>
        <dbReference type="HAMAP-Rule" id="MF_01393"/>
    </source>
</evidence>
<feature type="transmembrane region" description="Helical" evidence="11">
    <location>
        <begin position="117"/>
        <end position="135"/>
    </location>
</feature>
<feature type="transmembrane region" description="Helical" evidence="11">
    <location>
        <begin position="56"/>
        <end position="78"/>
    </location>
</feature>
<protein>
    <recommendedName>
        <fullName evidence="11 12">ATP synthase subunit a</fullName>
    </recommendedName>
    <alternativeName>
        <fullName evidence="11">ATP synthase F0 sector subunit a</fullName>
    </alternativeName>
    <alternativeName>
        <fullName evidence="11">F-ATPase subunit 6</fullName>
    </alternativeName>
</protein>
<keyword evidence="3 11" id="KW-0813">Transport</keyword>
<keyword evidence="10 11" id="KW-0066">ATP synthesis</keyword>
<evidence type="ECO:0000313" key="14">
    <source>
        <dbReference type="Proteomes" id="UP001224392"/>
    </source>
</evidence>
<accession>A0ABQ6LVD1</accession>
<keyword evidence="8 11" id="KW-0406">Ion transport</keyword>